<dbReference type="InterPro" id="IPR022953">
    <property type="entry name" value="ATP_PFK"/>
</dbReference>
<dbReference type="GO" id="GO:0070095">
    <property type="term" value="F:fructose-6-phosphate binding"/>
    <property type="evidence" value="ECO:0007669"/>
    <property type="project" value="TreeGrafter"/>
</dbReference>
<feature type="non-terminal residue" evidence="11">
    <location>
        <position position="372"/>
    </location>
</feature>
<dbReference type="GO" id="GO:0048029">
    <property type="term" value="F:monosaccharide binding"/>
    <property type="evidence" value="ECO:0007669"/>
    <property type="project" value="TreeGrafter"/>
</dbReference>
<dbReference type="PANTHER" id="PTHR13697">
    <property type="entry name" value="PHOSPHOFRUCTOKINASE"/>
    <property type="match status" value="1"/>
</dbReference>
<dbReference type="InterPro" id="IPR000023">
    <property type="entry name" value="Phosphofructokinase_dom"/>
</dbReference>
<dbReference type="PRINTS" id="PR00476">
    <property type="entry name" value="PHFRCTKINASE"/>
</dbReference>
<evidence type="ECO:0000256" key="9">
    <source>
        <dbReference type="ARBA" id="ARBA00048070"/>
    </source>
</evidence>
<feature type="domain" description="Phosphofructokinase" evidence="10">
    <location>
        <begin position="7"/>
        <end position="311"/>
    </location>
</feature>
<dbReference type="GO" id="GO:0046872">
    <property type="term" value="F:metal ion binding"/>
    <property type="evidence" value="ECO:0007669"/>
    <property type="project" value="UniProtKB-KW"/>
</dbReference>
<evidence type="ECO:0000256" key="6">
    <source>
        <dbReference type="ARBA" id="ARBA00022777"/>
    </source>
</evidence>
<evidence type="ECO:0000256" key="7">
    <source>
        <dbReference type="ARBA" id="ARBA00022842"/>
    </source>
</evidence>
<dbReference type="Proteomes" id="UP001331761">
    <property type="component" value="Unassembled WGS sequence"/>
</dbReference>
<evidence type="ECO:0000256" key="5">
    <source>
        <dbReference type="ARBA" id="ARBA00022723"/>
    </source>
</evidence>
<keyword evidence="7" id="KW-0460">Magnesium</keyword>
<evidence type="ECO:0000256" key="8">
    <source>
        <dbReference type="ARBA" id="ARBA00023152"/>
    </source>
</evidence>
<name>A0AAN8F765_TRICO</name>
<comment type="cofactor">
    <cofactor evidence="1">
        <name>Mg(2+)</name>
        <dbReference type="ChEBI" id="CHEBI:18420"/>
    </cofactor>
</comment>
<evidence type="ECO:0000256" key="1">
    <source>
        <dbReference type="ARBA" id="ARBA00001946"/>
    </source>
</evidence>
<keyword evidence="6" id="KW-0418">Kinase</keyword>
<dbReference type="Gene3D" id="3.40.50.450">
    <property type="match status" value="1"/>
</dbReference>
<dbReference type="GO" id="GO:0003872">
    <property type="term" value="F:6-phosphofructokinase activity"/>
    <property type="evidence" value="ECO:0007669"/>
    <property type="project" value="UniProtKB-EC"/>
</dbReference>
<evidence type="ECO:0000259" key="10">
    <source>
        <dbReference type="Pfam" id="PF00365"/>
    </source>
</evidence>
<dbReference type="GO" id="GO:0016208">
    <property type="term" value="F:AMP binding"/>
    <property type="evidence" value="ECO:0007669"/>
    <property type="project" value="TreeGrafter"/>
</dbReference>
<comment type="catalytic activity">
    <reaction evidence="9">
        <text>beta-D-fructose 6-phosphate + ATP = beta-D-fructose 1,6-bisphosphate + ADP + H(+)</text>
        <dbReference type="Rhea" id="RHEA:16109"/>
        <dbReference type="ChEBI" id="CHEBI:15378"/>
        <dbReference type="ChEBI" id="CHEBI:30616"/>
        <dbReference type="ChEBI" id="CHEBI:32966"/>
        <dbReference type="ChEBI" id="CHEBI:57634"/>
        <dbReference type="ChEBI" id="CHEBI:456216"/>
        <dbReference type="EC" id="2.7.1.11"/>
    </reaction>
</comment>
<keyword evidence="3" id="KW-0963">Cytoplasm</keyword>
<proteinExistence type="predicted"/>
<organism evidence="11 12">
    <name type="scientific">Trichostrongylus colubriformis</name>
    <name type="common">Black scour worm</name>
    <dbReference type="NCBI Taxonomy" id="6319"/>
    <lineage>
        <taxon>Eukaryota</taxon>
        <taxon>Metazoa</taxon>
        <taxon>Ecdysozoa</taxon>
        <taxon>Nematoda</taxon>
        <taxon>Chromadorea</taxon>
        <taxon>Rhabditida</taxon>
        <taxon>Rhabditina</taxon>
        <taxon>Rhabditomorpha</taxon>
        <taxon>Strongyloidea</taxon>
        <taxon>Trichostrongylidae</taxon>
        <taxon>Trichostrongylus</taxon>
    </lineage>
</organism>
<protein>
    <submittedName>
        <fullName evidence="11">6-phosphofructokinase</fullName>
    </submittedName>
</protein>
<dbReference type="GO" id="GO:0042802">
    <property type="term" value="F:identical protein binding"/>
    <property type="evidence" value="ECO:0007669"/>
    <property type="project" value="TreeGrafter"/>
</dbReference>
<comment type="pathway">
    <text evidence="2">Carbohydrate degradation; glycolysis; D-glyceraldehyde 3-phosphate and glycerone phosphate from D-glucose: step 3/4.</text>
</comment>
<evidence type="ECO:0000256" key="3">
    <source>
        <dbReference type="ARBA" id="ARBA00022490"/>
    </source>
</evidence>
<dbReference type="GO" id="GO:0006002">
    <property type="term" value="P:fructose 6-phosphate metabolic process"/>
    <property type="evidence" value="ECO:0007669"/>
    <property type="project" value="InterPro"/>
</dbReference>
<sequence>MSFRKSIGVITSGSDAQGMNSAIRAVVRCGLRRNCKVFFVYEGFEGLITNRVEEAKWESVSNIINKGGTILGSTRCVAFQNKEERRKAALTLHTHKIYYLVCIGGDGSLTGLNIFRDEWQSFTAELLKAGAINKEQAEKGKQLSVVGIAGTIDNNFIGTDRTIGFDSAMARVIECVDNLTATAMSHHRTFVVEVMSYECGTLALTAAIALEADFVFIPEIPPPDDWPETLCAHLVRKRKAGSPLHLVIVAEGAVDAQGKPIKSEQIKKVLEEKLKYDVRVASLGYLQRGGCPSFLDRLLGCRMGHEAVDAVLKCDPASPKLLCLKGHVIVKLPLSKLIGKTQRVREEKKKGSFNEAIDIRGKNFRQKTDFIQ</sequence>
<dbReference type="GO" id="GO:0061621">
    <property type="term" value="P:canonical glycolysis"/>
    <property type="evidence" value="ECO:0007669"/>
    <property type="project" value="TreeGrafter"/>
</dbReference>
<dbReference type="AlphaFoldDB" id="A0AAN8F765"/>
<accession>A0AAN8F765</accession>
<evidence type="ECO:0000313" key="12">
    <source>
        <dbReference type="Proteomes" id="UP001331761"/>
    </source>
</evidence>
<keyword evidence="12" id="KW-1185">Reference proteome</keyword>
<comment type="caution">
    <text evidence="11">The sequence shown here is derived from an EMBL/GenBank/DDBJ whole genome shotgun (WGS) entry which is preliminary data.</text>
</comment>
<dbReference type="PIRSF" id="PIRSF000532">
    <property type="entry name" value="ATP_PFK_prok"/>
    <property type="match status" value="1"/>
</dbReference>
<evidence type="ECO:0000256" key="2">
    <source>
        <dbReference type="ARBA" id="ARBA00004679"/>
    </source>
</evidence>
<keyword evidence="5" id="KW-0479">Metal-binding</keyword>
<dbReference type="InterPro" id="IPR012003">
    <property type="entry name" value="ATP_PFK_prok-type"/>
</dbReference>
<keyword evidence="4" id="KW-0808">Transferase</keyword>
<dbReference type="PANTHER" id="PTHR13697:SF8">
    <property type="entry name" value="ATP-DEPENDENT 6-PHOSPHOFRUCTOKINASE 2"/>
    <property type="match status" value="1"/>
</dbReference>
<dbReference type="Pfam" id="PF00365">
    <property type="entry name" value="PFK"/>
    <property type="match status" value="1"/>
</dbReference>
<dbReference type="InterPro" id="IPR035966">
    <property type="entry name" value="PKF_sf"/>
</dbReference>
<evidence type="ECO:0000256" key="4">
    <source>
        <dbReference type="ARBA" id="ARBA00022679"/>
    </source>
</evidence>
<dbReference type="SUPFAM" id="SSF53784">
    <property type="entry name" value="Phosphofructokinase"/>
    <property type="match status" value="1"/>
</dbReference>
<dbReference type="GO" id="GO:0005945">
    <property type="term" value="C:6-phosphofructokinase complex"/>
    <property type="evidence" value="ECO:0007669"/>
    <property type="project" value="TreeGrafter"/>
</dbReference>
<dbReference type="GO" id="GO:0005524">
    <property type="term" value="F:ATP binding"/>
    <property type="evidence" value="ECO:0007669"/>
    <property type="project" value="InterPro"/>
</dbReference>
<gene>
    <name evidence="11" type="ORF">GCK32_001994</name>
</gene>
<dbReference type="EMBL" id="WIXE01021153">
    <property type="protein sequence ID" value="KAK5968637.1"/>
    <property type="molecule type" value="Genomic_DNA"/>
</dbReference>
<evidence type="ECO:0000313" key="11">
    <source>
        <dbReference type="EMBL" id="KAK5968637.1"/>
    </source>
</evidence>
<reference evidence="11 12" key="1">
    <citation type="submission" date="2019-10" db="EMBL/GenBank/DDBJ databases">
        <title>Assembly and Annotation for the nematode Trichostrongylus colubriformis.</title>
        <authorList>
            <person name="Martin J."/>
        </authorList>
    </citation>
    <scope>NUCLEOTIDE SEQUENCE [LARGE SCALE GENOMIC DNA]</scope>
    <source>
        <strain evidence="11">G859</strain>
        <tissue evidence="11">Whole worm</tissue>
    </source>
</reference>
<dbReference type="GO" id="GO:0030388">
    <property type="term" value="P:fructose 1,6-bisphosphate metabolic process"/>
    <property type="evidence" value="ECO:0007669"/>
    <property type="project" value="TreeGrafter"/>
</dbReference>
<keyword evidence="8" id="KW-0324">Glycolysis</keyword>
<dbReference type="Gene3D" id="3.40.50.460">
    <property type="entry name" value="Phosphofructokinase domain"/>
    <property type="match status" value="1"/>
</dbReference>